<dbReference type="GO" id="GO:0016987">
    <property type="term" value="F:sigma factor activity"/>
    <property type="evidence" value="ECO:0007669"/>
    <property type="project" value="UniProtKB-KW"/>
</dbReference>
<dbReference type="OrthoDB" id="263058at2"/>
<dbReference type="RefSeq" id="WP_145389447.1">
    <property type="nucleotide sequence ID" value="NZ_CP037423.1"/>
</dbReference>
<gene>
    <name evidence="5" type="ORF">Enr13x_51290</name>
</gene>
<dbReference type="KEGG" id="snep:Enr13x_51290"/>
<dbReference type="InterPro" id="IPR014284">
    <property type="entry name" value="RNA_pol_sigma-70_dom"/>
</dbReference>
<reference evidence="5 6" key="1">
    <citation type="submission" date="2019-03" db="EMBL/GenBank/DDBJ databases">
        <title>Deep-cultivation of Planctomycetes and their phenomic and genomic characterization uncovers novel biology.</title>
        <authorList>
            <person name="Wiegand S."/>
            <person name="Jogler M."/>
            <person name="Boedeker C."/>
            <person name="Pinto D."/>
            <person name="Vollmers J."/>
            <person name="Rivas-Marin E."/>
            <person name="Kohn T."/>
            <person name="Peeters S.H."/>
            <person name="Heuer A."/>
            <person name="Rast P."/>
            <person name="Oberbeckmann S."/>
            <person name="Bunk B."/>
            <person name="Jeske O."/>
            <person name="Meyerdierks A."/>
            <person name="Storesund J.E."/>
            <person name="Kallscheuer N."/>
            <person name="Luecker S."/>
            <person name="Lage O.M."/>
            <person name="Pohl T."/>
            <person name="Merkel B.J."/>
            <person name="Hornburger P."/>
            <person name="Mueller R.-W."/>
            <person name="Bruemmer F."/>
            <person name="Labrenz M."/>
            <person name="Spormann A.M."/>
            <person name="Op den Camp H."/>
            <person name="Overmann J."/>
            <person name="Amann R."/>
            <person name="Jetten M.S.M."/>
            <person name="Mascher T."/>
            <person name="Medema M.H."/>
            <person name="Devos D.P."/>
            <person name="Kaster A.-K."/>
            <person name="Ovreas L."/>
            <person name="Rohde M."/>
            <person name="Galperin M.Y."/>
            <person name="Jogler C."/>
        </authorList>
    </citation>
    <scope>NUCLEOTIDE SEQUENCE [LARGE SCALE GENOMIC DNA]</scope>
    <source>
        <strain evidence="5 6">Enr13</strain>
    </source>
</reference>
<keyword evidence="6" id="KW-1185">Reference proteome</keyword>
<dbReference type="InterPro" id="IPR007627">
    <property type="entry name" value="RNA_pol_sigma70_r2"/>
</dbReference>
<dbReference type="PANTHER" id="PTHR43133:SF62">
    <property type="entry name" value="RNA POLYMERASE SIGMA FACTOR SIGZ"/>
    <property type="match status" value="1"/>
</dbReference>
<dbReference type="Gene3D" id="1.10.1740.10">
    <property type="match status" value="1"/>
</dbReference>
<evidence type="ECO:0000256" key="1">
    <source>
        <dbReference type="ARBA" id="ARBA00023015"/>
    </source>
</evidence>
<evidence type="ECO:0000259" key="4">
    <source>
        <dbReference type="Pfam" id="PF04542"/>
    </source>
</evidence>
<dbReference type="InterPro" id="IPR039425">
    <property type="entry name" value="RNA_pol_sigma-70-like"/>
</dbReference>
<evidence type="ECO:0000256" key="3">
    <source>
        <dbReference type="ARBA" id="ARBA00023163"/>
    </source>
</evidence>
<dbReference type="PANTHER" id="PTHR43133">
    <property type="entry name" value="RNA POLYMERASE ECF-TYPE SIGMA FACTO"/>
    <property type="match status" value="1"/>
</dbReference>
<proteinExistence type="predicted"/>
<evidence type="ECO:0000313" key="6">
    <source>
        <dbReference type="Proteomes" id="UP000319004"/>
    </source>
</evidence>
<keyword evidence="2" id="KW-0731">Sigma factor</keyword>
<name>A0A518HWW7_9BACT</name>
<accession>A0A518HWW7</accession>
<dbReference type="SUPFAM" id="SSF88946">
    <property type="entry name" value="Sigma2 domain of RNA polymerase sigma factors"/>
    <property type="match status" value="1"/>
</dbReference>
<dbReference type="Pfam" id="PF04542">
    <property type="entry name" value="Sigma70_r2"/>
    <property type="match status" value="1"/>
</dbReference>
<protein>
    <submittedName>
        <fullName evidence="5">RNA polymerase sigma factor</fullName>
    </submittedName>
</protein>
<dbReference type="EMBL" id="CP037423">
    <property type="protein sequence ID" value="QDV45254.1"/>
    <property type="molecule type" value="Genomic_DNA"/>
</dbReference>
<dbReference type="NCBIfam" id="TIGR02937">
    <property type="entry name" value="sigma70-ECF"/>
    <property type="match status" value="1"/>
</dbReference>
<keyword evidence="3" id="KW-0804">Transcription</keyword>
<sequence>MNEVDEHLLELVRAGDQEGWRQFVDRFQRRLIAFAVKRVGTVATAEDLVQETFVSFLSSREHYRAEGELESFLFQILRYRIIDHYRRSGIHREVPVCDFIGSDASDVVADAVSTEPGVSWYVRRDEQDERATRALAGAVRRLAQFLQSGERFKELQIAEGLFFARRRNRQLAAVMDCSENEIAVVKRRLIGRLRDDLSRSAEPLGDWGNDMTLASDLLSRVWESQRPSCPKRSTLGKFTLGILPPPWADYIEFHVRTLGCSFCRANLDELNPQTAAEDHQAARDRLVQSTIGFFSASVGPDDQIPQPE</sequence>
<dbReference type="GO" id="GO:0006352">
    <property type="term" value="P:DNA-templated transcription initiation"/>
    <property type="evidence" value="ECO:0007669"/>
    <property type="project" value="InterPro"/>
</dbReference>
<organism evidence="5 6">
    <name type="scientific">Stieleria neptunia</name>
    <dbReference type="NCBI Taxonomy" id="2527979"/>
    <lineage>
        <taxon>Bacteria</taxon>
        <taxon>Pseudomonadati</taxon>
        <taxon>Planctomycetota</taxon>
        <taxon>Planctomycetia</taxon>
        <taxon>Pirellulales</taxon>
        <taxon>Pirellulaceae</taxon>
        <taxon>Stieleria</taxon>
    </lineage>
</organism>
<feature type="domain" description="RNA polymerase sigma-70 region 2" evidence="4">
    <location>
        <begin position="24"/>
        <end position="88"/>
    </location>
</feature>
<dbReference type="Proteomes" id="UP000319004">
    <property type="component" value="Chromosome"/>
</dbReference>
<evidence type="ECO:0000313" key="5">
    <source>
        <dbReference type="EMBL" id="QDV45254.1"/>
    </source>
</evidence>
<keyword evidence="1" id="KW-0805">Transcription regulation</keyword>
<dbReference type="AlphaFoldDB" id="A0A518HWW7"/>
<evidence type="ECO:0000256" key="2">
    <source>
        <dbReference type="ARBA" id="ARBA00023082"/>
    </source>
</evidence>
<dbReference type="InterPro" id="IPR013325">
    <property type="entry name" value="RNA_pol_sigma_r2"/>
</dbReference>